<keyword evidence="3" id="KW-0963">Cytoplasm</keyword>
<keyword evidence="5 8" id="KW-0175">Coiled coil</keyword>
<feature type="coiled-coil region" evidence="8">
    <location>
        <begin position="223"/>
        <end position="343"/>
    </location>
</feature>
<feature type="compositionally biased region" description="Basic and acidic residues" evidence="9">
    <location>
        <begin position="600"/>
        <end position="626"/>
    </location>
</feature>
<feature type="compositionally biased region" description="Low complexity" evidence="9">
    <location>
        <begin position="182"/>
        <end position="196"/>
    </location>
</feature>
<feature type="coiled-coil region" evidence="8">
    <location>
        <begin position="732"/>
        <end position="781"/>
    </location>
</feature>
<name>A0A7S3R401_DUNTE</name>
<evidence type="ECO:0000256" key="4">
    <source>
        <dbReference type="ARBA" id="ARBA00022794"/>
    </source>
</evidence>
<keyword evidence="4" id="KW-0970">Cilium biogenesis/degradation</keyword>
<evidence type="ECO:0000256" key="9">
    <source>
        <dbReference type="SAM" id="MobiDB-lite"/>
    </source>
</evidence>
<dbReference type="InterPro" id="IPR026201">
    <property type="entry name" value="Cep290"/>
</dbReference>
<gene>
    <name evidence="10" type="ORF">DTER00134_LOCUS16450</name>
</gene>
<evidence type="ECO:0000256" key="8">
    <source>
        <dbReference type="SAM" id="Coils"/>
    </source>
</evidence>
<feature type="compositionally biased region" description="Gly residues" evidence="9">
    <location>
        <begin position="1062"/>
        <end position="1079"/>
    </location>
</feature>
<evidence type="ECO:0000256" key="6">
    <source>
        <dbReference type="ARBA" id="ARBA00023212"/>
    </source>
</evidence>
<keyword evidence="6" id="KW-0206">Cytoskeleton</keyword>
<feature type="coiled-coil region" evidence="8">
    <location>
        <begin position="15"/>
        <end position="42"/>
    </location>
</feature>
<evidence type="ECO:0000313" key="10">
    <source>
        <dbReference type="EMBL" id="CAE0501377.1"/>
    </source>
</evidence>
<accession>A0A7S3R401</accession>
<feature type="compositionally biased region" description="Polar residues" evidence="9">
    <location>
        <begin position="1043"/>
        <end position="1057"/>
    </location>
</feature>
<proteinExistence type="predicted"/>
<keyword evidence="7" id="KW-0966">Cell projection</keyword>
<feature type="region of interest" description="Disordered" evidence="9">
    <location>
        <begin position="594"/>
        <end position="626"/>
    </location>
</feature>
<comment type="subcellular location">
    <subcellularLocation>
        <location evidence="1">Cytoplasm</location>
        <location evidence="1">Cytoskeleton</location>
        <location evidence="1">Cilium basal body</location>
    </subcellularLocation>
    <subcellularLocation>
        <location evidence="2">Cytoplasm</location>
        <location evidence="2">Cytoskeleton</location>
        <location evidence="2">Microtubule organizing center</location>
        <location evidence="2">Centrosome</location>
    </subcellularLocation>
</comment>
<evidence type="ECO:0000256" key="7">
    <source>
        <dbReference type="ARBA" id="ARBA00023273"/>
    </source>
</evidence>
<feature type="coiled-coil region" evidence="8">
    <location>
        <begin position="1170"/>
        <end position="1318"/>
    </location>
</feature>
<evidence type="ECO:0000256" key="2">
    <source>
        <dbReference type="ARBA" id="ARBA00004300"/>
    </source>
</evidence>
<protein>
    <submittedName>
        <fullName evidence="10">Uncharacterized protein</fullName>
    </submittedName>
</protein>
<dbReference type="PANTHER" id="PTHR18879:SF20">
    <property type="entry name" value="CENTROSOMAL PROTEIN OF 290 KDA"/>
    <property type="match status" value="1"/>
</dbReference>
<feature type="coiled-coil region" evidence="8">
    <location>
        <begin position="644"/>
        <end position="681"/>
    </location>
</feature>
<feature type="compositionally biased region" description="Basic and acidic residues" evidence="9">
    <location>
        <begin position="1120"/>
        <end position="1129"/>
    </location>
</feature>
<dbReference type="PANTHER" id="PTHR18879">
    <property type="entry name" value="CENTROSOMAL PROTEIN OF 290 KDA"/>
    <property type="match status" value="1"/>
</dbReference>
<reference evidence="10" key="1">
    <citation type="submission" date="2021-01" db="EMBL/GenBank/DDBJ databases">
        <authorList>
            <person name="Corre E."/>
            <person name="Pelletier E."/>
            <person name="Niang G."/>
            <person name="Scheremetjew M."/>
            <person name="Finn R."/>
            <person name="Kale V."/>
            <person name="Holt S."/>
            <person name="Cochrane G."/>
            <person name="Meng A."/>
            <person name="Brown T."/>
            <person name="Cohen L."/>
        </authorList>
    </citation>
    <scope>NUCLEOTIDE SEQUENCE</scope>
    <source>
        <strain evidence="10">CCMP1320</strain>
    </source>
</reference>
<feature type="compositionally biased region" description="Gly residues" evidence="9">
    <location>
        <begin position="197"/>
        <end position="208"/>
    </location>
</feature>
<dbReference type="EMBL" id="HBIP01027239">
    <property type="protein sequence ID" value="CAE0501377.1"/>
    <property type="molecule type" value="Transcribed_RNA"/>
</dbReference>
<organism evidence="10">
    <name type="scientific">Dunaliella tertiolecta</name>
    <name type="common">Green alga</name>
    <dbReference type="NCBI Taxonomy" id="3047"/>
    <lineage>
        <taxon>Eukaryota</taxon>
        <taxon>Viridiplantae</taxon>
        <taxon>Chlorophyta</taxon>
        <taxon>core chlorophytes</taxon>
        <taxon>Chlorophyceae</taxon>
        <taxon>CS clade</taxon>
        <taxon>Chlamydomonadales</taxon>
        <taxon>Dunaliellaceae</taxon>
        <taxon>Dunaliella</taxon>
    </lineage>
</organism>
<feature type="coiled-coil region" evidence="8">
    <location>
        <begin position="1380"/>
        <end position="1424"/>
    </location>
</feature>
<feature type="region of interest" description="Disordered" evidence="9">
    <location>
        <begin position="1043"/>
        <end position="1163"/>
    </location>
</feature>
<evidence type="ECO:0000256" key="5">
    <source>
        <dbReference type="ARBA" id="ARBA00023054"/>
    </source>
</evidence>
<evidence type="ECO:0000256" key="1">
    <source>
        <dbReference type="ARBA" id="ARBA00004120"/>
    </source>
</evidence>
<feature type="compositionally biased region" description="Low complexity" evidence="9">
    <location>
        <begin position="1133"/>
        <end position="1142"/>
    </location>
</feature>
<feature type="region of interest" description="Disordered" evidence="9">
    <location>
        <begin position="182"/>
        <end position="209"/>
    </location>
</feature>
<dbReference type="GO" id="GO:0030030">
    <property type="term" value="P:cell projection organization"/>
    <property type="evidence" value="ECO:0007669"/>
    <property type="project" value="UniProtKB-KW"/>
</dbReference>
<feature type="coiled-coil region" evidence="8">
    <location>
        <begin position="1454"/>
        <end position="1511"/>
    </location>
</feature>
<evidence type="ECO:0000256" key="3">
    <source>
        <dbReference type="ARBA" id="ARBA00022490"/>
    </source>
</evidence>
<feature type="region of interest" description="Disordered" evidence="9">
    <location>
        <begin position="142"/>
        <end position="167"/>
    </location>
</feature>
<sequence>MAIVQIKHAKIARELEASVMSEKALNERVEALEQEVKDVSSTCRARMRWLEQASDSAKRRVEALFRELQTSAPLAAYHMLVSKHARQQTELRRLLEESADQVVARDEVYQLREEMAAMMRKYDQMCDANTELKEKIRQAELAQADKEAGPRGPSTHAARTSAPGEADAHAHITVGASSGGSALAAAAGRGPVSDRGGSSGGGGAGGGSDLRLTQELVAARVAAEAANRRAEMMEADRDRVRRSLDEAQGRLQELEARIAQASGELELARHTRTALEQRLMGAKTRAEVDELIRRLDAAEQLATQRFNDHANLTHRAEESERRLDEATRDRQRHLAELTNLRAALRDAMGRSEQAVQVGKLHEQLDHALAKEALARSALNRSELARIDMDNELRSLKSELVTITARVVAHQDQARWADKQRQEAQCQLDLSNAGRTEAWKSKLWSRKLQQLKAHNEAMADSLNLARRRITKQEEARNAAELKLEHAEDVGALLRKGVGEVVRDAARLHEQLMQSRIERGRLQREEVLMRERVNYAERVNAELHELIEKYETEFFQQQVDLEAEKAAAMSRARSLQDESMQLQERLATVMADLAASSGVTSRDTHPRTDQDPRRLLLRRGEKDPKVSLDTGNRIKEQFAQAAMGDRNAMLRQIEALKTARQEAETMKQEVQSLQNQLTATAHELADVRRHHNDALARVREQNEALLHALEYQRTRGDADDDAVSQVKAVAEVAVAELKARLKERDAALEALEANMAQEKARWLEQHRADRAEVEALNQRLFERNNASIGNIKDLLTRVTPTGPDESNTGAQLRHLKDALTRTNDDMAVLRNQLEQKDAALALLQRNHEAQLMKQNEELMRLRAEAGSNARDEGSARAALAKLQSAARTKDDKLRQLRDAFRTLEGKLVDAHKRIADRAMQDSDKDSRELEELYKAKATIAKLEKEKGELSSQLSMAREAASKPAPGTAGDASMMRMHDQLQQAQKRTAGLEEELHRTRAALQKLKNAERSVVDLTSGMSIEASRQIEELQRRINVLEKQNAALTTKARTLQDHSTSTSIDFGAPGFGAGGPPDGGRGGGGSRPSSARTTTTTAHPSQRGSLSRGGGGAQGGRPSSSSGRGSRGPEGHHGEGGARGLHQQQQQQQMPGMSTAPDHPSEAAAKSAAAVAAWEESKRLGKRVEELRKKLAGKQEEVTAARTEADKKSVQVASLQGELDKQAVAFRDLQEKLRRAQAAPKLTTDAAKLHEYVEKIERSEAECDSLRQQLARAQSQAASAARAAGAAGGSGSSGSDDLLKKDMELHELRLQRDQAQVQVRRLKDRLAELFGPEAGTSKGSGRGGAGMGGGAREAELMATIGTLKTALEKATTSTTPTTKYMAEVTRRKEVVRELEAAKAEVSNLRGAAGAAARLMAEMQAANAELRTQLSRALQGVAAGGGPGAAVSEAATAQATNLEMLLDQRDKELQRLRLVLEEKEQQLAGVLGSSGTSADADALRAALEEAESENEALRAELNAFDPKFFEEIEDLKHDHYVLSMKVDDYERIIQQLSAQLGCPPPISRGR</sequence>
<feature type="compositionally biased region" description="Low complexity" evidence="9">
    <location>
        <begin position="1080"/>
        <end position="1099"/>
    </location>
</feature>
<feature type="coiled-coil region" evidence="8">
    <location>
        <begin position="447"/>
        <end position="590"/>
    </location>
</feature>